<evidence type="ECO:0000256" key="4">
    <source>
        <dbReference type="ARBA" id="ARBA00022694"/>
    </source>
</evidence>
<dbReference type="GO" id="GO:0000049">
    <property type="term" value="F:tRNA binding"/>
    <property type="evidence" value="ECO:0007669"/>
    <property type="project" value="TreeGrafter"/>
</dbReference>
<evidence type="ECO:0000256" key="1">
    <source>
        <dbReference type="ARBA" id="ARBA00005043"/>
    </source>
</evidence>
<feature type="domain" description="ELP1 N-terminal second beta-propeller" evidence="8">
    <location>
        <begin position="500"/>
        <end position="565"/>
    </location>
</feature>
<evidence type="ECO:0000259" key="7">
    <source>
        <dbReference type="Pfam" id="PF04762"/>
    </source>
</evidence>
<proteinExistence type="inferred from homology"/>
<evidence type="ECO:0000256" key="3">
    <source>
        <dbReference type="ARBA" id="ARBA00022490"/>
    </source>
</evidence>
<dbReference type="InterPro" id="IPR056165">
    <property type="entry name" value="Beta-prop_ELP1_2nd"/>
</dbReference>
<feature type="domain" description="ELP1 TPR" evidence="9">
    <location>
        <begin position="799"/>
        <end position="947"/>
    </location>
</feature>
<dbReference type="GO" id="GO:0002926">
    <property type="term" value="P:tRNA wobble base 5-methoxycarbonylmethyl-2-thiouridinylation"/>
    <property type="evidence" value="ECO:0007669"/>
    <property type="project" value="TreeGrafter"/>
</dbReference>
<dbReference type="PIRSF" id="PIRSF017233">
    <property type="entry name" value="IKAP"/>
    <property type="match status" value="1"/>
</dbReference>
<dbReference type="InterPro" id="IPR056166">
    <property type="entry name" value="TPR_ELP1"/>
</dbReference>
<dbReference type="Proteomes" id="UP001154078">
    <property type="component" value="Chromosome 8"/>
</dbReference>
<evidence type="ECO:0000256" key="6">
    <source>
        <dbReference type="SAM" id="MobiDB-lite"/>
    </source>
</evidence>
<comment type="subcellular location">
    <subcellularLocation>
        <location evidence="5">Cytoplasm</location>
    </subcellularLocation>
    <subcellularLocation>
        <location evidence="5">Nucleus</location>
    </subcellularLocation>
</comment>
<comment type="function">
    <text evidence="5">Component of the elongator complex which is required for multiple tRNA modifications, including mcm5U (5-methoxycarbonylmethyl uridine), mcm5s2U (5-methoxycarbonylmethyl-2-thiouridine), and ncm5U (5-carbamoylmethyl uridine). The elongator complex catalyzes formation of carboxymethyluridine in the wobble base at position 34 in tRNAs.</text>
</comment>
<evidence type="ECO:0000256" key="2">
    <source>
        <dbReference type="ARBA" id="ARBA00006086"/>
    </source>
</evidence>
<evidence type="ECO:0000259" key="8">
    <source>
        <dbReference type="Pfam" id="PF23797"/>
    </source>
</evidence>
<dbReference type="GO" id="GO:0005634">
    <property type="term" value="C:nucleus"/>
    <property type="evidence" value="ECO:0007669"/>
    <property type="project" value="UniProtKB-SubCell"/>
</dbReference>
<keyword evidence="4" id="KW-0819">tRNA processing</keyword>
<dbReference type="OrthoDB" id="40048at2759"/>
<dbReference type="Pfam" id="PF04762">
    <property type="entry name" value="Beta-prop_ELP1_1st"/>
    <property type="match status" value="1"/>
</dbReference>
<keyword evidence="12" id="KW-1185">Reference proteome</keyword>
<evidence type="ECO:0000313" key="12">
    <source>
        <dbReference type="Proteomes" id="UP001154078"/>
    </source>
</evidence>
<sequence>MNNLELFHRKKVPLDLQDVIYGLYENDFVIYIKNNILYVHEHGIITSTHSLDKYSDKVVKLYFNCLDNIVGVVTDNEVVIVDLPTGKIDIFVPGPKIISAEWNPQGTTVLLIYQNYDVAQFYSNISDLNWTPHATSSLNDDVPNSIYVGWGHQETQFKGHLANDLYGEDMEEEKTTYSPPTISYRGNAEYFVVNYWKDGNRYLKVFNEECQPRWTSKRTNGLLEPVSFKSEGNMIAVAVSRQNESKIIIFEKNCFPRHGFNAASCKGGIFDVKFHPFLGIIAVHSIFNGDDFLSIYAYANGHWLLKQQLFYPSQNRIVNFEWGTNYYLNVCELNVLTKKGHDYVGLRIVVNVHNGLSICAVVSGNKVRFTDFNDSIVPPPMCSFEYPMNNAVNMVVFHPVLNQCLLMDCKMNGVILNLEKAAEALANFTVKTEEFYGCKAAWVDDYLTIFMDEEVEFTLDGKYHMKVVKGCEEEIELGKLFKKKATVDDIEFTIEMGALNQFYINNKFVCNNVTSFDIFRNYLVFTTSTNLIYSAKLTQQLLRDMGNFKEAFKFSRALENGGTIVCVTHSKAQTVLQMPRGNLELVSCHLMGIEKVEELLTQTKWKDAIDYVRMEKLNWDILVDLNIERFELGLYDFLDGCENPVMLTTACCDMHLENTMNHNDVPDLEYSKRKKQIFRNIIDCLEMYGSFGYLTTIVAILIKHFDLTEALKHLASLFHMYEEDVKDWLERAINQLKLHFNASEIFKTTAMLYDLEFLKYVMRICNFDPMEYELKIHALRQESEIRVRYEMATWADDKIVAVAYLVRLDSFDLDYVTKYVTKHQLYEEAYKACPSDSQYYSEICRMYGVHLGFKGYHDEAGFVLKRAGLLDLAIEQFKSALNWQQALIMAEKLKFTAEQKNSLVALLADRMIQQDQVNEGAKLYETYLKDYEKVVDIFLEHKMFPEAINAALTNNLYDKVLTAKIMPALDDHRKQLKIKINDLFIMFDQYYDRLVEVRYNMKKKMEAAELVGENFEADMYSDADTMSTRSTTSSKRSNKSTASSRLRRKEERKKIDLRAGGKYEDIALIRALYLNIQETFDLNDQLKDVFLLIENEEDFMESYMMQDSLASIQDVMIDRFSDIWVNEPESGQPDYDVDLLTRNFEALDVKFRQPPPVNEKLHDWKTSIFKK</sequence>
<keyword evidence="5" id="KW-0539">Nucleus</keyword>
<reference evidence="11" key="1">
    <citation type="submission" date="2021-12" db="EMBL/GenBank/DDBJ databases">
        <authorList>
            <person name="King R."/>
        </authorList>
    </citation>
    <scope>NUCLEOTIDE SEQUENCE</scope>
</reference>
<comment type="pathway">
    <text evidence="1">tRNA modification; 5-methoxycarbonylmethyl-2-thiouridine-tRNA biosynthesis.</text>
</comment>
<dbReference type="EMBL" id="OV121139">
    <property type="protein sequence ID" value="CAH0562604.1"/>
    <property type="molecule type" value="Genomic_DNA"/>
</dbReference>
<accession>A0A9P0BI89</accession>
<dbReference type="AlphaFoldDB" id="A0A9P0BI89"/>
<dbReference type="InterPro" id="IPR056164">
    <property type="entry name" value="Beta-prop_ELP1_1st"/>
</dbReference>
<evidence type="ECO:0000259" key="10">
    <source>
        <dbReference type="Pfam" id="PF23936"/>
    </source>
</evidence>
<dbReference type="GO" id="GO:0033588">
    <property type="term" value="C:elongator holoenzyme complex"/>
    <property type="evidence" value="ECO:0007669"/>
    <property type="project" value="InterPro"/>
</dbReference>
<dbReference type="Pfam" id="PF23878">
    <property type="entry name" value="TPR_ELP1"/>
    <property type="match status" value="1"/>
</dbReference>
<keyword evidence="3 5" id="KW-0963">Cytoplasm</keyword>
<dbReference type="InterPro" id="IPR056169">
    <property type="entry name" value="HB_ELP1"/>
</dbReference>
<feature type="domain" description="ELP1 first N-terminal beta-propeller" evidence="7">
    <location>
        <begin position="48"/>
        <end position="323"/>
    </location>
</feature>
<feature type="domain" description="ELP1 three-helical bundle" evidence="10">
    <location>
        <begin position="962"/>
        <end position="1091"/>
    </location>
</feature>
<dbReference type="SUPFAM" id="SSF69322">
    <property type="entry name" value="Tricorn protease domain 2"/>
    <property type="match status" value="1"/>
</dbReference>
<dbReference type="PANTHER" id="PTHR12747:SF0">
    <property type="entry name" value="ELONGATOR COMPLEX PROTEIN 1"/>
    <property type="match status" value="1"/>
</dbReference>
<name>A0A9P0BI89_BRAAE</name>
<evidence type="ECO:0000259" key="9">
    <source>
        <dbReference type="Pfam" id="PF23878"/>
    </source>
</evidence>
<evidence type="ECO:0000313" key="11">
    <source>
        <dbReference type="EMBL" id="CAH0562604.1"/>
    </source>
</evidence>
<dbReference type="GO" id="GO:0005829">
    <property type="term" value="C:cytosol"/>
    <property type="evidence" value="ECO:0007669"/>
    <property type="project" value="TreeGrafter"/>
</dbReference>
<dbReference type="InterPro" id="IPR006849">
    <property type="entry name" value="Elp1"/>
</dbReference>
<feature type="compositionally biased region" description="Low complexity" evidence="6">
    <location>
        <begin position="1026"/>
        <end position="1044"/>
    </location>
</feature>
<feature type="domain" description="ELP1 N-terminal second beta-propeller" evidence="8">
    <location>
        <begin position="361"/>
        <end position="421"/>
    </location>
</feature>
<comment type="similarity">
    <text evidence="2 5">Belongs to the ELP1/IKA1 family.</text>
</comment>
<dbReference type="PANTHER" id="PTHR12747">
    <property type="entry name" value="ELONGATOR COMPLEX PROTEIN 1"/>
    <property type="match status" value="1"/>
</dbReference>
<feature type="region of interest" description="Disordered" evidence="6">
    <location>
        <begin position="1026"/>
        <end position="1049"/>
    </location>
</feature>
<organism evidence="11 12">
    <name type="scientific">Brassicogethes aeneus</name>
    <name type="common">Rape pollen beetle</name>
    <name type="synonym">Meligethes aeneus</name>
    <dbReference type="NCBI Taxonomy" id="1431903"/>
    <lineage>
        <taxon>Eukaryota</taxon>
        <taxon>Metazoa</taxon>
        <taxon>Ecdysozoa</taxon>
        <taxon>Arthropoda</taxon>
        <taxon>Hexapoda</taxon>
        <taxon>Insecta</taxon>
        <taxon>Pterygota</taxon>
        <taxon>Neoptera</taxon>
        <taxon>Endopterygota</taxon>
        <taxon>Coleoptera</taxon>
        <taxon>Polyphaga</taxon>
        <taxon>Cucujiformia</taxon>
        <taxon>Nitidulidae</taxon>
        <taxon>Meligethinae</taxon>
        <taxon>Brassicogethes</taxon>
    </lineage>
</organism>
<dbReference type="Pfam" id="PF23936">
    <property type="entry name" value="HB_ELP1"/>
    <property type="match status" value="1"/>
</dbReference>
<evidence type="ECO:0000256" key="5">
    <source>
        <dbReference type="PIRNR" id="PIRNR017233"/>
    </source>
</evidence>
<protein>
    <recommendedName>
        <fullName evidence="5">Elongator complex protein 1</fullName>
    </recommendedName>
</protein>
<dbReference type="Pfam" id="PF23797">
    <property type="entry name" value="Beta-prop_ELP1_2nd"/>
    <property type="match status" value="2"/>
</dbReference>
<gene>
    <name evidence="11" type="ORF">MELIAE_LOCUS11669</name>
</gene>